<organism evidence="3">
    <name type="scientific">hydrothermal vent metagenome</name>
    <dbReference type="NCBI Taxonomy" id="652676"/>
    <lineage>
        <taxon>unclassified sequences</taxon>
        <taxon>metagenomes</taxon>
        <taxon>ecological metagenomes</taxon>
    </lineage>
</organism>
<evidence type="ECO:0000313" key="3">
    <source>
        <dbReference type="EMBL" id="VAW36799.1"/>
    </source>
</evidence>
<keyword evidence="1" id="KW-0175">Coiled coil</keyword>
<keyword evidence="2" id="KW-0472">Membrane</keyword>
<keyword evidence="2" id="KW-0812">Transmembrane</keyword>
<sequence>MNSEFDNDQKQLAGIAKLFNEAEIAIKEIEDYGSELVVPAVNQLRYCGNHLVRYLSDTSNKEELSDSIKHCKRAAYDAYESAIVYHLFEFKKFKDDYRRVQITPVISDYADIQQKIIQARNFIRNNNESKTRGEFYKDGRKHLQLLAGNVEKLNSNRDELNKAIRKERTTLLSQVVGGIAAIIAIVTFIIVYSPS</sequence>
<accession>A0A3B0VJ11</accession>
<keyword evidence="2" id="KW-1133">Transmembrane helix</keyword>
<name>A0A3B0VJ11_9ZZZZ</name>
<feature type="coiled-coil region" evidence="1">
    <location>
        <begin position="143"/>
        <end position="170"/>
    </location>
</feature>
<reference evidence="3" key="1">
    <citation type="submission" date="2018-06" db="EMBL/GenBank/DDBJ databases">
        <authorList>
            <person name="Zhirakovskaya E."/>
        </authorList>
    </citation>
    <scope>NUCLEOTIDE SEQUENCE</scope>
</reference>
<dbReference type="AlphaFoldDB" id="A0A3B0VJ11"/>
<feature type="transmembrane region" description="Helical" evidence="2">
    <location>
        <begin position="171"/>
        <end position="192"/>
    </location>
</feature>
<dbReference type="EMBL" id="UOEX01000186">
    <property type="protein sequence ID" value="VAW36799.1"/>
    <property type="molecule type" value="Genomic_DNA"/>
</dbReference>
<proteinExistence type="predicted"/>
<protein>
    <submittedName>
        <fullName evidence="3">Uncharacterized protein</fullName>
    </submittedName>
</protein>
<gene>
    <name evidence="3" type="ORF">MNBD_DELTA03-189</name>
</gene>
<evidence type="ECO:0000256" key="2">
    <source>
        <dbReference type="SAM" id="Phobius"/>
    </source>
</evidence>
<evidence type="ECO:0000256" key="1">
    <source>
        <dbReference type="SAM" id="Coils"/>
    </source>
</evidence>